<reference evidence="2 3" key="1">
    <citation type="submission" date="2015-09" db="EMBL/GenBank/DDBJ databases">
        <title>Trachymyrmex cornetzi WGS genome.</title>
        <authorList>
            <person name="Nygaard S."/>
            <person name="Hu H."/>
            <person name="Boomsma J."/>
            <person name="Zhang G."/>
        </authorList>
    </citation>
    <scope>NUCLEOTIDE SEQUENCE [LARGE SCALE GENOMIC DNA]</scope>
    <source>
        <strain evidence="2">Tcor2-1</strain>
        <tissue evidence="2">Whole body</tissue>
    </source>
</reference>
<dbReference type="AlphaFoldDB" id="A0A151JNY6"/>
<protein>
    <submittedName>
        <fullName evidence="2">Uncharacterized protein</fullName>
    </submittedName>
</protein>
<name>A0A151JNY6_9HYME</name>
<feature type="region of interest" description="Disordered" evidence="1">
    <location>
        <begin position="190"/>
        <end position="250"/>
    </location>
</feature>
<dbReference type="EMBL" id="KQ978790">
    <property type="protein sequence ID" value="KYN28346.1"/>
    <property type="molecule type" value="Genomic_DNA"/>
</dbReference>
<feature type="compositionally biased region" description="Basic and acidic residues" evidence="1">
    <location>
        <begin position="196"/>
        <end position="230"/>
    </location>
</feature>
<gene>
    <name evidence="2" type="ORF">ALC57_02236</name>
</gene>
<evidence type="ECO:0000313" key="3">
    <source>
        <dbReference type="Proteomes" id="UP000078492"/>
    </source>
</evidence>
<dbReference type="STRING" id="471704.A0A151JNY6"/>
<evidence type="ECO:0000256" key="1">
    <source>
        <dbReference type="SAM" id="MobiDB-lite"/>
    </source>
</evidence>
<dbReference type="Proteomes" id="UP000078492">
    <property type="component" value="Unassembled WGS sequence"/>
</dbReference>
<evidence type="ECO:0000313" key="2">
    <source>
        <dbReference type="EMBL" id="KYN28346.1"/>
    </source>
</evidence>
<keyword evidence="3" id="KW-1185">Reference proteome</keyword>
<accession>A0A151JNY6</accession>
<feature type="compositionally biased region" description="Basic and acidic residues" evidence="1">
    <location>
        <begin position="238"/>
        <end position="250"/>
    </location>
</feature>
<proteinExistence type="predicted"/>
<sequence>MEIVEEIDSDHHPLIVLLRGGGGRKMRKGREGRGASRVWLFDVLIWAMVSYGMEIWGWKEREGVERLQDRYLRWYGWVKGEGIPAYLEKGWGERRWRRMLRFRLGNEMREGRYWEGEKGKKCRLCGSGVESWEHVWEECRSWRMRLEGGWQEVVDRILGDEGEGEGWMREVEEERKKVEERVEVRVNVGVNEEEKEGERARERMGNESKALRKGEEEGDRNEESGGHEMVDGTAETGVQDRERERERSVR</sequence>
<organism evidence="2 3">
    <name type="scientific">Trachymyrmex cornetzi</name>
    <dbReference type="NCBI Taxonomy" id="471704"/>
    <lineage>
        <taxon>Eukaryota</taxon>
        <taxon>Metazoa</taxon>
        <taxon>Ecdysozoa</taxon>
        <taxon>Arthropoda</taxon>
        <taxon>Hexapoda</taxon>
        <taxon>Insecta</taxon>
        <taxon>Pterygota</taxon>
        <taxon>Neoptera</taxon>
        <taxon>Endopterygota</taxon>
        <taxon>Hymenoptera</taxon>
        <taxon>Apocrita</taxon>
        <taxon>Aculeata</taxon>
        <taxon>Formicoidea</taxon>
        <taxon>Formicidae</taxon>
        <taxon>Myrmicinae</taxon>
        <taxon>Trachymyrmex</taxon>
    </lineage>
</organism>